<dbReference type="PANTHER" id="PTHR31490">
    <property type="entry name" value="GLYCOSYL HYDROLASE"/>
    <property type="match status" value="1"/>
</dbReference>
<evidence type="ECO:0000313" key="2">
    <source>
        <dbReference type="EMBL" id="PVD26940.1"/>
    </source>
</evidence>
<organism evidence="2 3">
    <name type="scientific">Pomacea canaliculata</name>
    <name type="common">Golden apple snail</name>
    <dbReference type="NCBI Taxonomy" id="400727"/>
    <lineage>
        <taxon>Eukaryota</taxon>
        <taxon>Metazoa</taxon>
        <taxon>Spiralia</taxon>
        <taxon>Lophotrochozoa</taxon>
        <taxon>Mollusca</taxon>
        <taxon>Gastropoda</taxon>
        <taxon>Caenogastropoda</taxon>
        <taxon>Architaenioglossa</taxon>
        <taxon>Ampullarioidea</taxon>
        <taxon>Ampullariidae</taxon>
        <taxon>Pomacea</taxon>
    </lineage>
</organism>
<dbReference type="AlphaFoldDB" id="A0A2T7P0J4"/>
<dbReference type="Gene3D" id="3.20.20.80">
    <property type="entry name" value="Glycosidases"/>
    <property type="match status" value="1"/>
</dbReference>
<dbReference type="OrthoDB" id="1719965at2759"/>
<dbReference type="Proteomes" id="UP000245119">
    <property type="component" value="Linkage Group LG7"/>
</dbReference>
<name>A0A2T7P0J4_POMCA</name>
<dbReference type="InterPro" id="IPR044846">
    <property type="entry name" value="GH10"/>
</dbReference>
<evidence type="ECO:0008006" key="4">
    <source>
        <dbReference type="Google" id="ProtNLM"/>
    </source>
</evidence>
<dbReference type="SUPFAM" id="SSF51445">
    <property type="entry name" value="(Trans)glycosidases"/>
    <property type="match status" value="1"/>
</dbReference>
<dbReference type="GO" id="GO:0004553">
    <property type="term" value="F:hydrolase activity, hydrolyzing O-glycosyl compounds"/>
    <property type="evidence" value="ECO:0007669"/>
    <property type="project" value="InterPro"/>
</dbReference>
<accession>A0A2T7P0J4</accession>
<keyword evidence="3" id="KW-1185">Reference proteome</keyword>
<protein>
    <recommendedName>
        <fullName evidence="4">GH10 domain-containing protein</fullName>
    </recommendedName>
</protein>
<comment type="caution">
    <text evidence="2">The sequence shown here is derived from an EMBL/GenBank/DDBJ whole genome shotgun (WGS) entry which is preliminary data.</text>
</comment>
<dbReference type="PANTHER" id="PTHR31490:SF1">
    <property type="entry name" value="ENDO-1,4-BETA-XYLANASE 1"/>
    <property type="match status" value="1"/>
</dbReference>
<sequence>MVVLFTAGCWSARPSIRQAPTERQVWRVPTVETPRYTEITSDHAAGEDQTTSSTDSARADNQRAERLALAQVGVPLWVTELSAEDDDPNREADFYDRALRALYGHPAVEGILFWGFSGYKEAADGTQQLTPSAVRVLDLLEKQWMTNDTRPLAAASSQYTVRGFHGDYELRVVYKGQELTNLRRLSPWAPMPRMSLSMCKHSTHAFDCNI</sequence>
<dbReference type="GO" id="GO:0005975">
    <property type="term" value="P:carbohydrate metabolic process"/>
    <property type="evidence" value="ECO:0007669"/>
    <property type="project" value="InterPro"/>
</dbReference>
<gene>
    <name evidence="2" type="ORF">C0Q70_12088</name>
</gene>
<evidence type="ECO:0000256" key="1">
    <source>
        <dbReference type="SAM" id="MobiDB-lite"/>
    </source>
</evidence>
<proteinExistence type="predicted"/>
<dbReference type="EMBL" id="PZQS01000007">
    <property type="protein sequence ID" value="PVD26940.1"/>
    <property type="molecule type" value="Genomic_DNA"/>
</dbReference>
<reference evidence="2 3" key="1">
    <citation type="submission" date="2018-04" db="EMBL/GenBank/DDBJ databases">
        <title>The genome of golden apple snail Pomacea canaliculata provides insight into stress tolerance and invasive adaptation.</title>
        <authorList>
            <person name="Liu C."/>
            <person name="Liu B."/>
            <person name="Ren Y."/>
            <person name="Zhang Y."/>
            <person name="Wang H."/>
            <person name="Li S."/>
            <person name="Jiang F."/>
            <person name="Yin L."/>
            <person name="Zhang G."/>
            <person name="Qian W."/>
            <person name="Fan W."/>
        </authorList>
    </citation>
    <scope>NUCLEOTIDE SEQUENCE [LARGE SCALE GENOMIC DNA]</scope>
    <source>
        <strain evidence="2">SZHN2017</strain>
        <tissue evidence="2">Muscle</tissue>
    </source>
</reference>
<feature type="region of interest" description="Disordered" evidence="1">
    <location>
        <begin position="36"/>
        <end position="60"/>
    </location>
</feature>
<evidence type="ECO:0000313" key="3">
    <source>
        <dbReference type="Proteomes" id="UP000245119"/>
    </source>
</evidence>
<dbReference type="InterPro" id="IPR017853">
    <property type="entry name" value="GH"/>
</dbReference>